<organism evidence="9 10">
    <name type="scientific">Microbacterium hominis</name>
    <dbReference type="NCBI Taxonomy" id="162426"/>
    <lineage>
        <taxon>Bacteria</taxon>
        <taxon>Bacillati</taxon>
        <taxon>Actinomycetota</taxon>
        <taxon>Actinomycetes</taxon>
        <taxon>Micrococcales</taxon>
        <taxon>Microbacteriaceae</taxon>
        <taxon>Microbacterium</taxon>
    </lineage>
</organism>
<feature type="binding site" evidence="7">
    <location>
        <position position="75"/>
    </location>
    <ligand>
        <name>4-imidazolone-5-propanoate</name>
        <dbReference type="ChEBI" id="CHEBI:77893"/>
    </ligand>
</feature>
<feature type="binding site" evidence="7">
    <location>
        <position position="66"/>
    </location>
    <ligand>
        <name>Zn(2+)</name>
        <dbReference type="ChEBI" id="CHEBI:29105"/>
    </ligand>
</feature>
<evidence type="ECO:0000256" key="2">
    <source>
        <dbReference type="ARBA" id="ARBA00022723"/>
    </source>
</evidence>
<feature type="domain" description="Amidohydrolase-related" evidence="8">
    <location>
        <begin position="58"/>
        <end position="369"/>
    </location>
</feature>
<dbReference type="EMBL" id="CP054038">
    <property type="protein sequence ID" value="QKJ20480.1"/>
    <property type="molecule type" value="Genomic_DNA"/>
</dbReference>
<evidence type="ECO:0000256" key="6">
    <source>
        <dbReference type="ARBA" id="ARBA00023004"/>
    </source>
</evidence>
<keyword evidence="2 7" id="KW-0479">Metal-binding</keyword>
<dbReference type="GO" id="GO:0019556">
    <property type="term" value="P:L-histidine catabolic process to glutamate and formamide"/>
    <property type="evidence" value="ECO:0007669"/>
    <property type="project" value="UniProtKB-UniRule"/>
</dbReference>
<dbReference type="GO" id="GO:0008270">
    <property type="term" value="F:zinc ion binding"/>
    <property type="evidence" value="ECO:0007669"/>
    <property type="project" value="UniProtKB-UniRule"/>
</dbReference>
<dbReference type="SUPFAM" id="SSF51556">
    <property type="entry name" value="Metallo-dependent hydrolases"/>
    <property type="match status" value="1"/>
</dbReference>
<evidence type="ECO:0000256" key="7">
    <source>
        <dbReference type="HAMAP-Rule" id="MF_00372"/>
    </source>
</evidence>
<evidence type="ECO:0000313" key="9">
    <source>
        <dbReference type="EMBL" id="QKJ20480.1"/>
    </source>
</evidence>
<dbReference type="Gene3D" id="3.20.20.140">
    <property type="entry name" value="Metal-dependent hydrolases"/>
    <property type="match status" value="1"/>
</dbReference>
<feature type="binding site" evidence="7">
    <location>
        <position position="221"/>
    </location>
    <ligand>
        <name>Zn(2+)</name>
        <dbReference type="ChEBI" id="CHEBI:29105"/>
    </ligand>
</feature>
<feature type="binding site" evidence="7">
    <location>
        <position position="66"/>
    </location>
    <ligand>
        <name>Fe(3+)</name>
        <dbReference type="ChEBI" id="CHEBI:29034"/>
    </ligand>
</feature>
<comment type="similarity">
    <text evidence="7">Belongs to the metallo-dependent hydrolases superfamily. HutI family.</text>
</comment>
<reference evidence="9 10" key="1">
    <citation type="submission" date="2020-05" db="EMBL/GenBank/DDBJ databases">
        <title>Strain PA2F3 complete genome.</title>
        <authorList>
            <person name="Kim Y.-S."/>
            <person name="Kim S.-J."/>
            <person name="Jung H.-k."/>
            <person name="Kim S.-E."/>
            <person name="Kim K.-H."/>
        </authorList>
    </citation>
    <scope>NUCLEOTIDE SEQUENCE [LARGE SCALE GENOMIC DNA]</scope>
    <source>
        <strain evidence="9 10">PA2F3</strain>
    </source>
</reference>
<keyword evidence="3 7" id="KW-0378">Hydrolase</keyword>
<dbReference type="GO" id="GO:0019557">
    <property type="term" value="P:L-histidine catabolic process to glutamate and formate"/>
    <property type="evidence" value="ECO:0007669"/>
    <property type="project" value="UniProtKB-UniPathway"/>
</dbReference>
<dbReference type="GO" id="GO:0050480">
    <property type="term" value="F:imidazolonepropionase activity"/>
    <property type="evidence" value="ECO:0007669"/>
    <property type="project" value="UniProtKB-UniRule"/>
</dbReference>
<feature type="binding site" evidence="7">
    <location>
        <position position="133"/>
    </location>
    <ligand>
        <name>4-imidazolone-5-propanoate</name>
        <dbReference type="ChEBI" id="CHEBI:77893"/>
    </ligand>
</feature>
<feature type="binding site" evidence="7">
    <location>
        <position position="295"/>
    </location>
    <ligand>
        <name>Fe(3+)</name>
        <dbReference type="ChEBI" id="CHEBI:29034"/>
    </ligand>
</feature>
<dbReference type="AlphaFoldDB" id="A0A7D4TGW2"/>
<comment type="pathway">
    <text evidence="7">Amino-acid degradation; L-histidine degradation into L-glutamate; N-formimidoyl-L-glutamate from L-histidine: step 3/3.</text>
</comment>
<evidence type="ECO:0000256" key="4">
    <source>
        <dbReference type="ARBA" id="ARBA00022808"/>
    </source>
</evidence>
<feature type="binding site" evidence="7">
    <location>
        <position position="68"/>
    </location>
    <ligand>
        <name>Fe(3+)</name>
        <dbReference type="ChEBI" id="CHEBI:29034"/>
    </ligand>
</feature>
<keyword evidence="7" id="KW-0963">Cytoplasm</keyword>
<protein>
    <recommendedName>
        <fullName evidence="1 7">Imidazolonepropionase</fullName>
        <ecNumber evidence="1 7">3.5.2.7</ecNumber>
    </recommendedName>
    <alternativeName>
        <fullName evidence="7">Imidazolone-5-propionate hydrolase</fullName>
    </alternativeName>
</protein>
<feature type="binding site" evidence="7">
    <location>
        <position position="300"/>
    </location>
    <ligand>
        <name>4-imidazolone-5-propanoate</name>
        <dbReference type="ChEBI" id="CHEBI:77893"/>
    </ligand>
</feature>
<feature type="binding site" evidence="7">
    <location>
        <position position="295"/>
    </location>
    <ligand>
        <name>Zn(2+)</name>
        <dbReference type="ChEBI" id="CHEBI:29105"/>
    </ligand>
</feature>
<dbReference type="InterPro" id="IPR006680">
    <property type="entry name" value="Amidohydro-rel"/>
</dbReference>
<dbReference type="GO" id="GO:0005506">
    <property type="term" value="F:iron ion binding"/>
    <property type="evidence" value="ECO:0007669"/>
    <property type="project" value="UniProtKB-UniRule"/>
</dbReference>
<dbReference type="GO" id="GO:0005737">
    <property type="term" value="C:cytoplasm"/>
    <property type="evidence" value="ECO:0007669"/>
    <property type="project" value="UniProtKB-SubCell"/>
</dbReference>
<comment type="catalytic activity">
    <reaction evidence="7">
        <text>4-imidazolone-5-propanoate + H2O = N-formimidoyl-L-glutamate</text>
        <dbReference type="Rhea" id="RHEA:23660"/>
        <dbReference type="ChEBI" id="CHEBI:15377"/>
        <dbReference type="ChEBI" id="CHEBI:58928"/>
        <dbReference type="ChEBI" id="CHEBI:77893"/>
        <dbReference type="EC" id="3.5.2.7"/>
    </reaction>
</comment>
<evidence type="ECO:0000256" key="1">
    <source>
        <dbReference type="ARBA" id="ARBA00012864"/>
    </source>
</evidence>
<gene>
    <name evidence="7" type="primary">hutI</name>
    <name evidence="9" type="ORF">HQM25_14695</name>
</gene>
<keyword evidence="5 7" id="KW-0862">Zinc</keyword>
<dbReference type="InterPro" id="IPR032466">
    <property type="entry name" value="Metal_Hydrolase"/>
</dbReference>
<dbReference type="EC" id="3.5.2.7" evidence="1 7"/>
<dbReference type="InterPro" id="IPR011059">
    <property type="entry name" value="Metal-dep_hydrolase_composite"/>
</dbReference>
<dbReference type="HAMAP" id="MF_00372">
    <property type="entry name" value="HutI"/>
    <property type="match status" value="1"/>
</dbReference>
<evidence type="ECO:0000256" key="5">
    <source>
        <dbReference type="ARBA" id="ARBA00022833"/>
    </source>
</evidence>
<dbReference type="InterPro" id="IPR005920">
    <property type="entry name" value="HutI"/>
</dbReference>
<proteinExistence type="inferred from homology"/>
<sequence>MTRTLLLTGIGELTTHAPGEPRLRDAAMIIAGDRIAWIGQAADAPAADESVSLEGRAVLPGWVDSHTHMVFAGDRSAEFEARMAGQKYAAGGIATTVRATRAASEAELTATLARLRAEALRQGTTFIETKTGYGLDVASEEASARIAAAEADVVTFLGAHVVPEGVDARTYLDLVTGPMLDAVAPWVQFIDVFCERGAFDVDQSREVLEAGRRAGLGLRVHGNQLGHGSGVALAVELGAASVDHCNALTDADIDALAASDTVATVLPACDLSTREPLAPARRLWDAGATVAIATNCNPGTSYTTSMPYCVATAVLQMHLTIEEAVWAATRGGAIALGVADTADAVGMLRVGGRADLQVLDAPSISHLAYRPGVPLTAAVWRAGERVPPGAL</sequence>
<feature type="binding site" evidence="7">
    <location>
        <position position="297"/>
    </location>
    <ligand>
        <name>N-formimidoyl-L-glutamate</name>
        <dbReference type="ChEBI" id="CHEBI:58928"/>
    </ligand>
</feature>
<dbReference type="NCBIfam" id="TIGR01224">
    <property type="entry name" value="hutI"/>
    <property type="match status" value="1"/>
</dbReference>
<feature type="binding site" evidence="7">
    <location>
        <position position="68"/>
    </location>
    <ligand>
        <name>Zn(2+)</name>
        <dbReference type="ChEBI" id="CHEBI:29105"/>
    </ligand>
</feature>
<comment type="subcellular location">
    <subcellularLocation>
        <location evidence="7">Cytoplasm</location>
    </subcellularLocation>
</comment>
<feature type="binding site" evidence="7">
    <location>
        <position position="133"/>
    </location>
    <ligand>
        <name>N-formimidoyl-L-glutamate</name>
        <dbReference type="ChEBI" id="CHEBI:58928"/>
    </ligand>
</feature>
<dbReference type="PANTHER" id="PTHR42752">
    <property type="entry name" value="IMIDAZOLONEPROPIONASE"/>
    <property type="match status" value="1"/>
</dbReference>
<evidence type="ECO:0000313" key="10">
    <source>
        <dbReference type="Proteomes" id="UP000502498"/>
    </source>
</evidence>
<comment type="cofactor">
    <cofactor evidence="7">
        <name>Zn(2+)</name>
        <dbReference type="ChEBI" id="CHEBI:29105"/>
    </cofactor>
    <cofactor evidence="7">
        <name>Fe(3+)</name>
        <dbReference type="ChEBI" id="CHEBI:29034"/>
    </cofactor>
    <text evidence="7">Binds 1 zinc or iron ion per subunit.</text>
</comment>
<keyword evidence="4 7" id="KW-0369">Histidine metabolism</keyword>
<feature type="binding site" evidence="7">
    <location>
        <position position="299"/>
    </location>
    <ligand>
        <name>N-formimidoyl-L-glutamate</name>
        <dbReference type="ChEBI" id="CHEBI:58928"/>
    </ligand>
</feature>
<dbReference type="SUPFAM" id="SSF51338">
    <property type="entry name" value="Composite domain of metallo-dependent hydrolases"/>
    <property type="match status" value="2"/>
</dbReference>
<accession>A0A7D4TGW2</accession>
<dbReference type="Pfam" id="PF01979">
    <property type="entry name" value="Amidohydro_1"/>
    <property type="match status" value="1"/>
</dbReference>
<dbReference type="Gene3D" id="2.30.40.10">
    <property type="entry name" value="Urease, subunit C, domain 1"/>
    <property type="match status" value="1"/>
</dbReference>
<comment type="function">
    <text evidence="7">Catalyzes the hydrolytic cleavage of the carbon-nitrogen bond in imidazolone-5-propanoate to yield N-formimidoyl-L-glutamate. It is the third step in the universal histidine degradation pathway.</text>
</comment>
<dbReference type="RefSeq" id="WP_172990905.1">
    <property type="nucleotide sequence ID" value="NZ_CP054038.1"/>
</dbReference>
<evidence type="ECO:0000256" key="3">
    <source>
        <dbReference type="ARBA" id="ARBA00022801"/>
    </source>
</evidence>
<evidence type="ECO:0000259" key="8">
    <source>
        <dbReference type="Pfam" id="PF01979"/>
    </source>
</evidence>
<feature type="binding site" evidence="7">
    <location>
        <position position="221"/>
    </location>
    <ligand>
        <name>Fe(3+)</name>
        <dbReference type="ChEBI" id="CHEBI:29034"/>
    </ligand>
</feature>
<dbReference type="Proteomes" id="UP000502498">
    <property type="component" value="Chromosome"/>
</dbReference>
<dbReference type="UniPathway" id="UPA00379">
    <property type="reaction ID" value="UER00551"/>
</dbReference>
<keyword evidence="6 7" id="KW-0408">Iron</keyword>
<name>A0A7D4TGW2_9MICO</name>
<feature type="binding site" evidence="7">
    <location>
        <position position="160"/>
    </location>
    <ligand>
        <name>4-imidazolone-5-propanoate</name>
        <dbReference type="ChEBI" id="CHEBI:77893"/>
    </ligand>
</feature>
<feature type="binding site" evidence="7">
    <location>
        <position position="224"/>
    </location>
    <ligand>
        <name>4-imidazolone-5-propanoate</name>
        <dbReference type="ChEBI" id="CHEBI:77893"/>
    </ligand>
</feature>
<dbReference type="PANTHER" id="PTHR42752:SF1">
    <property type="entry name" value="IMIDAZOLONEPROPIONASE-RELATED"/>
    <property type="match status" value="1"/>
</dbReference>